<dbReference type="InterPro" id="IPR029068">
    <property type="entry name" value="Glyas_Bleomycin-R_OHBP_Dase"/>
</dbReference>
<dbReference type="STRING" id="1218591.LEP1GSC199_2215"/>
<evidence type="ECO:0000313" key="3">
    <source>
        <dbReference type="EMBL" id="EMY69703.1"/>
    </source>
</evidence>
<name>N1W3W0_9LEPT</name>
<accession>N1W3W0</accession>
<dbReference type="Proteomes" id="UP000012227">
    <property type="component" value="Unassembled WGS sequence"/>
</dbReference>
<dbReference type="Gene3D" id="3.10.180.10">
    <property type="entry name" value="2,3-Dihydroxybiphenyl 1,2-Dioxygenase, domain 1"/>
    <property type="match status" value="1"/>
</dbReference>
<organism evidence="3 4">
    <name type="scientific">Leptospira vanthielii serovar Holland str. Waz Holland = ATCC 700522</name>
    <dbReference type="NCBI Taxonomy" id="1218591"/>
    <lineage>
        <taxon>Bacteria</taxon>
        <taxon>Pseudomonadati</taxon>
        <taxon>Spirochaetota</taxon>
        <taxon>Spirochaetia</taxon>
        <taxon>Leptospirales</taxon>
        <taxon>Leptospiraceae</taxon>
        <taxon>Leptospira</taxon>
    </lineage>
</organism>
<dbReference type="GO" id="GO:0004493">
    <property type="term" value="F:methylmalonyl-CoA epimerase activity"/>
    <property type="evidence" value="ECO:0007669"/>
    <property type="project" value="TreeGrafter"/>
</dbReference>
<comment type="caution">
    <text evidence="3">The sequence shown here is derived from an EMBL/GenBank/DDBJ whole genome shotgun (WGS) entry which is preliminary data.</text>
</comment>
<dbReference type="GO" id="GO:0046872">
    <property type="term" value="F:metal ion binding"/>
    <property type="evidence" value="ECO:0007669"/>
    <property type="project" value="UniProtKB-KW"/>
</dbReference>
<dbReference type="EMBL" id="AOGY02000051">
    <property type="protein sequence ID" value="EMY69703.1"/>
    <property type="molecule type" value="Genomic_DNA"/>
</dbReference>
<gene>
    <name evidence="3" type="ORF">LEP1GSC199_2215</name>
</gene>
<proteinExistence type="predicted"/>
<reference evidence="3 4" key="1">
    <citation type="submission" date="2013-03" db="EMBL/GenBank/DDBJ databases">
        <authorList>
            <person name="Harkins D.M."/>
            <person name="Durkin A.S."/>
            <person name="Brinkac L.M."/>
            <person name="Haft D.H."/>
            <person name="Selengut J.D."/>
            <person name="Sanka R."/>
            <person name="DePew J."/>
            <person name="Purushe J."/>
            <person name="Galloway R.L."/>
            <person name="Vinetz J.M."/>
            <person name="Sutton G.G."/>
            <person name="Nierman W.C."/>
            <person name="Fouts D.E."/>
        </authorList>
    </citation>
    <scope>NUCLEOTIDE SEQUENCE [LARGE SCALE GENOMIC DNA]</scope>
    <source>
        <strain evidence="3 4">Waz Holland</strain>
    </source>
</reference>
<dbReference type="PANTHER" id="PTHR43048:SF6">
    <property type="entry name" value="BLR8189 PROTEIN"/>
    <property type="match status" value="1"/>
</dbReference>
<evidence type="ECO:0000313" key="4">
    <source>
        <dbReference type="Proteomes" id="UP000012227"/>
    </source>
</evidence>
<dbReference type="InterPro" id="IPR037523">
    <property type="entry name" value="VOC_core"/>
</dbReference>
<dbReference type="SUPFAM" id="SSF54593">
    <property type="entry name" value="Glyoxalase/Bleomycin resistance protein/Dihydroxybiphenyl dioxygenase"/>
    <property type="match status" value="1"/>
</dbReference>
<dbReference type="RefSeq" id="WP_002983137.1">
    <property type="nucleotide sequence ID" value="NZ_AOGY02000051.1"/>
</dbReference>
<evidence type="ECO:0000259" key="2">
    <source>
        <dbReference type="PROSITE" id="PS51819"/>
    </source>
</evidence>
<keyword evidence="1" id="KW-0479">Metal-binding</keyword>
<dbReference type="GO" id="GO:0046491">
    <property type="term" value="P:L-methylmalonyl-CoA metabolic process"/>
    <property type="evidence" value="ECO:0007669"/>
    <property type="project" value="TreeGrafter"/>
</dbReference>
<dbReference type="PANTHER" id="PTHR43048">
    <property type="entry name" value="METHYLMALONYL-COA EPIMERASE"/>
    <property type="match status" value="1"/>
</dbReference>
<evidence type="ECO:0000256" key="1">
    <source>
        <dbReference type="ARBA" id="ARBA00022723"/>
    </source>
</evidence>
<feature type="domain" description="VOC" evidence="2">
    <location>
        <begin position="4"/>
        <end position="142"/>
    </location>
</feature>
<dbReference type="InterPro" id="IPR051785">
    <property type="entry name" value="MMCE/EMCE_epimerase"/>
</dbReference>
<dbReference type="AlphaFoldDB" id="N1W3W0"/>
<protein>
    <submittedName>
        <fullName evidence="3">Glyoxalase-like domain protein</fullName>
    </submittedName>
</protein>
<dbReference type="Pfam" id="PF00903">
    <property type="entry name" value="Glyoxalase"/>
    <property type="match status" value="1"/>
</dbReference>
<dbReference type="InterPro" id="IPR004360">
    <property type="entry name" value="Glyas_Fos-R_dOase_dom"/>
</dbReference>
<sequence>MIKKTRHTGLVVRKLSESLKFYEALGFVLWKREIEEGRFIETVVGIGSVKLETAKMHASDGSMIELLEYHSHPLKKEKVNSPSNTLGCSHIAFTVDDIERTCELIKTLGGNIVNDPALSPSGTVKVAYCHDIDGILLELVEEVAS</sequence>
<dbReference type="PROSITE" id="PS51819">
    <property type="entry name" value="VOC"/>
    <property type="match status" value="1"/>
</dbReference>